<comment type="caution">
    <text evidence="1">The sequence shown here is derived from an EMBL/GenBank/DDBJ whole genome shotgun (WGS) entry which is preliminary data.</text>
</comment>
<dbReference type="EMBL" id="CAJVPK010006589">
    <property type="protein sequence ID" value="CAG8651710.1"/>
    <property type="molecule type" value="Genomic_DNA"/>
</dbReference>
<proteinExistence type="predicted"/>
<gene>
    <name evidence="1" type="ORF">DEBURN_LOCUS11476</name>
</gene>
<accession>A0A9N9DUP2</accession>
<sequence>MSIIGLDTYLDNCEQCEVILEVIYPSNNKYLFNKTNIINTNTRFTKAILTKNINWISVNPSINKSSEKYMLELEDISIITAA</sequence>
<dbReference type="AlphaFoldDB" id="A0A9N9DUP2"/>
<protein>
    <submittedName>
        <fullName evidence="1">3727_t:CDS:1</fullName>
    </submittedName>
</protein>
<evidence type="ECO:0000313" key="2">
    <source>
        <dbReference type="Proteomes" id="UP000789706"/>
    </source>
</evidence>
<name>A0A9N9DUP2_9GLOM</name>
<organism evidence="1 2">
    <name type="scientific">Diversispora eburnea</name>
    <dbReference type="NCBI Taxonomy" id="1213867"/>
    <lineage>
        <taxon>Eukaryota</taxon>
        <taxon>Fungi</taxon>
        <taxon>Fungi incertae sedis</taxon>
        <taxon>Mucoromycota</taxon>
        <taxon>Glomeromycotina</taxon>
        <taxon>Glomeromycetes</taxon>
        <taxon>Diversisporales</taxon>
        <taxon>Diversisporaceae</taxon>
        <taxon>Diversispora</taxon>
    </lineage>
</organism>
<evidence type="ECO:0000313" key="1">
    <source>
        <dbReference type="EMBL" id="CAG8651710.1"/>
    </source>
</evidence>
<feature type="non-terminal residue" evidence="1">
    <location>
        <position position="82"/>
    </location>
</feature>
<dbReference type="Proteomes" id="UP000789706">
    <property type="component" value="Unassembled WGS sequence"/>
</dbReference>
<keyword evidence="2" id="KW-1185">Reference proteome</keyword>
<reference evidence="1" key="1">
    <citation type="submission" date="2021-06" db="EMBL/GenBank/DDBJ databases">
        <authorList>
            <person name="Kallberg Y."/>
            <person name="Tangrot J."/>
            <person name="Rosling A."/>
        </authorList>
    </citation>
    <scope>NUCLEOTIDE SEQUENCE</scope>
    <source>
        <strain evidence="1">AZ414A</strain>
    </source>
</reference>